<evidence type="ECO:0000313" key="2">
    <source>
        <dbReference type="Proteomes" id="UP000598996"/>
    </source>
</evidence>
<comment type="caution">
    <text evidence="1">The sequence shown here is derived from an EMBL/GenBank/DDBJ whole genome shotgun (WGS) entry which is preliminary data.</text>
</comment>
<dbReference type="RefSeq" id="WP_202989834.1">
    <property type="nucleotide sequence ID" value="NZ_JAENHO010000001.1"/>
</dbReference>
<accession>A0ABS1VH44</accession>
<evidence type="ECO:0000313" key="1">
    <source>
        <dbReference type="EMBL" id="MBL7253484.1"/>
    </source>
</evidence>
<reference evidence="1 2" key="1">
    <citation type="submission" date="2021-01" db="EMBL/GenBank/DDBJ databases">
        <title>Actinoplanes sp. nov. LDG1-01 isolated from lichen.</title>
        <authorList>
            <person name="Saeng-In P."/>
            <person name="Phongsopitanun W."/>
            <person name="Kanchanasin P."/>
            <person name="Yuki M."/>
            <person name="Kudo T."/>
            <person name="Ohkuma M."/>
            <person name="Tanasupawat S."/>
        </authorList>
    </citation>
    <scope>NUCLEOTIDE SEQUENCE [LARGE SCALE GENOMIC DNA]</scope>
    <source>
        <strain evidence="1 2">LDG1-01</strain>
    </source>
</reference>
<organism evidence="1 2">
    <name type="scientific">Paractinoplanes lichenicola</name>
    <dbReference type="NCBI Taxonomy" id="2802976"/>
    <lineage>
        <taxon>Bacteria</taxon>
        <taxon>Bacillati</taxon>
        <taxon>Actinomycetota</taxon>
        <taxon>Actinomycetes</taxon>
        <taxon>Micromonosporales</taxon>
        <taxon>Micromonosporaceae</taxon>
        <taxon>Paractinoplanes</taxon>
    </lineage>
</organism>
<proteinExistence type="predicted"/>
<protein>
    <submittedName>
        <fullName evidence="1">Uncharacterized protein</fullName>
    </submittedName>
</protein>
<sequence length="115" mass="12395">MTDIEACTLPTVEQPMRLAEFDDLFTTALLGQARESATVLRWDLDPAAESVARDLTARETECCSFFTFTIEPADGVLRVTVEVPAARVAVLDALERRGGQATGTSAHTTLPPSRG</sequence>
<keyword evidence="2" id="KW-1185">Reference proteome</keyword>
<gene>
    <name evidence="1" type="ORF">JKJ07_04085</name>
</gene>
<dbReference type="Proteomes" id="UP000598996">
    <property type="component" value="Unassembled WGS sequence"/>
</dbReference>
<dbReference type="EMBL" id="JAENHO010000001">
    <property type="protein sequence ID" value="MBL7253484.1"/>
    <property type="molecule type" value="Genomic_DNA"/>
</dbReference>
<name>A0ABS1VH44_9ACTN</name>